<organism evidence="6 7">
    <name type="scientific">Streptomyces cuspidosporus</name>
    <dbReference type="NCBI Taxonomy" id="66882"/>
    <lineage>
        <taxon>Bacteria</taxon>
        <taxon>Bacillati</taxon>
        <taxon>Actinomycetota</taxon>
        <taxon>Actinomycetes</taxon>
        <taxon>Kitasatosporales</taxon>
        <taxon>Streptomycetaceae</taxon>
        <taxon>Streptomyces</taxon>
    </lineage>
</organism>
<feature type="domain" description="PKD" evidence="4">
    <location>
        <begin position="531"/>
        <end position="588"/>
    </location>
</feature>
<feature type="signal peptide" evidence="3">
    <location>
        <begin position="1"/>
        <end position="43"/>
    </location>
</feature>
<gene>
    <name evidence="6" type="ORF">GCM10010246_53400</name>
</gene>
<dbReference type="Gene3D" id="2.60.40.10">
    <property type="entry name" value="Immunoglobulins"/>
    <property type="match status" value="1"/>
</dbReference>
<dbReference type="InterPro" id="IPR008979">
    <property type="entry name" value="Galactose-bd-like_sf"/>
</dbReference>
<dbReference type="RefSeq" id="WP_346176919.1">
    <property type="nucleotide sequence ID" value="NZ_BAAASD010000026.1"/>
</dbReference>
<feature type="domain" description="CBM6" evidence="5">
    <location>
        <begin position="701"/>
        <end position="826"/>
    </location>
</feature>
<dbReference type="Pfam" id="PF07995">
    <property type="entry name" value="GSDH"/>
    <property type="match status" value="1"/>
</dbReference>
<name>A0ABN3GPC3_9ACTN</name>
<dbReference type="PANTHER" id="PTHR19328:SF75">
    <property type="entry name" value="ALDOSE SUGAR DEHYDROGENASE YLII"/>
    <property type="match status" value="1"/>
</dbReference>
<feature type="chain" id="PRO_5047238979" evidence="3">
    <location>
        <begin position="44"/>
        <end position="828"/>
    </location>
</feature>
<comment type="caution">
    <text evidence="6">The sequence shown here is derived from an EMBL/GenBank/DDBJ whole genome shotgun (WGS) entry which is preliminary data.</text>
</comment>
<dbReference type="Gene3D" id="2.60.120.260">
    <property type="entry name" value="Galactose-binding domain-like"/>
    <property type="match status" value="1"/>
</dbReference>
<keyword evidence="7" id="KW-1185">Reference proteome</keyword>
<dbReference type="SUPFAM" id="SSF49785">
    <property type="entry name" value="Galactose-binding domain-like"/>
    <property type="match status" value="1"/>
</dbReference>
<evidence type="ECO:0000259" key="5">
    <source>
        <dbReference type="PROSITE" id="PS51175"/>
    </source>
</evidence>
<evidence type="ECO:0000256" key="1">
    <source>
        <dbReference type="ARBA" id="ARBA00022729"/>
    </source>
</evidence>
<evidence type="ECO:0000256" key="3">
    <source>
        <dbReference type="SAM" id="SignalP"/>
    </source>
</evidence>
<keyword evidence="1 3" id="KW-0732">Signal</keyword>
<dbReference type="InterPro" id="IPR011042">
    <property type="entry name" value="6-blade_b-propeller_TolB-like"/>
</dbReference>
<reference evidence="6 7" key="1">
    <citation type="journal article" date="2019" name="Int. J. Syst. Evol. Microbiol.">
        <title>The Global Catalogue of Microorganisms (GCM) 10K type strain sequencing project: providing services to taxonomists for standard genome sequencing and annotation.</title>
        <authorList>
            <consortium name="The Broad Institute Genomics Platform"/>
            <consortium name="The Broad Institute Genome Sequencing Center for Infectious Disease"/>
            <person name="Wu L."/>
            <person name="Ma J."/>
        </authorList>
    </citation>
    <scope>NUCLEOTIDE SEQUENCE [LARGE SCALE GENOMIC DNA]</scope>
    <source>
        <strain evidence="6 7">JCM 4316</strain>
    </source>
</reference>
<dbReference type="InterPro" id="IPR013783">
    <property type="entry name" value="Ig-like_fold"/>
</dbReference>
<protein>
    <submittedName>
        <fullName evidence="6">Lectin</fullName>
    </submittedName>
</protein>
<dbReference type="EMBL" id="BAAASD010000026">
    <property type="protein sequence ID" value="GAA2357256.1"/>
    <property type="molecule type" value="Genomic_DNA"/>
</dbReference>
<dbReference type="InterPro" id="IPR012938">
    <property type="entry name" value="Glc/Sorbosone_DH"/>
</dbReference>
<dbReference type="InterPro" id="IPR035986">
    <property type="entry name" value="PKD_dom_sf"/>
</dbReference>
<dbReference type="CDD" id="cd00146">
    <property type="entry name" value="PKD"/>
    <property type="match status" value="1"/>
</dbReference>
<feature type="region of interest" description="Disordered" evidence="2">
    <location>
        <begin position="501"/>
        <end position="522"/>
    </location>
</feature>
<dbReference type="Pfam" id="PF03422">
    <property type="entry name" value="CBM_6"/>
    <property type="match status" value="1"/>
</dbReference>
<proteinExistence type="predicted"/>
<evidence type="ECO:0000313" key="6">
    <source>
        <dbReference type="EMBL" id="GAA2357256.1"/>
    </source>
</evidence>
<dbReference type="InterPro" id="IPR011041">
    <property type="entry name" value="Quinoprot_gluc/sorb_DH_b-prop"/>
</dbReference>
<evidence type="ECO:0000256" key="2">
    <source>
        <dbReference type="SAM" id="MobiDB-lite"/>
    </source>
</evidence>
<dbReference type="SMART" id="SM00606">
    <property type="entry name" value="CBD_IV"/>
    <property type="match status" value="1"/>
</dbReference>
<accession>A0ABN3GPC3</accession>
<dbReference type="Gene3D" id="2.120.10.30">
    <property type="entry name" value="TolB, C-terminal domain"/>
    <property type="match status" value="1"/>
</dbReference>
<dbReference type="PROSITE" id="PS51175">
    <property type="entry name" value="CBM6"/>
    <property type="match status" value="1"/>
</dbReference>
<dbReference type="InterPro" id="IPR006584">
    <property type="entry name" value="Cellulose-bd_IV"/>
</dbReference>
<dbReference type="Proteomes" id="UP001500253">
    <property type="component" value="Unassembled WGS sequence"/>
</dbReference>
<dbReference type="SUPFAM" id="SSF50952">
    <property type="entry name" value="Soluble quinoprotein glucose dehydrogenase"/>
    <property type="match status" value="1"/>
</dbReference>
<dbReference type="Pfam" id="PF18911">
    <property type="entry name" value="PKD_4"/>
    <property type="match status" value="1"/>
</dbReference>
<sequence length="828" mass="87146">MHGNDRTTRPRTHRSPLRKAIALLSGALLAGAGLTLSAPQAGAAVTGQDKAAAAEDFQQVTLAKGEAEVGEPMSLAVLPDRSVLHTSRDGELRLTDAAGNTKLAGKLDVYSHDEEGLQGIGVDPGFADNRFIYLYYAPPLDTPAGDAPETGTAADFAPFDGVNRLSRFVLKTDGTLDTASEKKILDVPATRGLCCHVGGDIDFDAAGNLYLSTGDDTNPFQSEGYTPIDERPGRNPGFDAQRSAGNTNDLRGKILRVKVEADGSYTIPEGNLFKPGTARTRPEIYAMGFRNPFRFSVDKKTGILYVGDYGPDAGAADPKRGPAGQVEFARVTGPGNFGWPYCTGANDAYVDFDFADRTSGAAFDCSAPKNTSPNNTGLTDLPPAQPAWMPYNGGSVPEFGDGSESPMGGPVYHYDPTLDSPVKFPEAYDGDFFAGEFGRRWIKRISSDADGTVRSIKDIPWSGTQVMDMAFGPDGALYVLDYGTAWFGGDEHSALYRIENATDGHSPSPQASADRTSGQAPMKVRFSSAGTTDQDGDPLTYSWDFGDGATSTAADPAHRYRKNGTYTATVTAKDPSGRTGSASVQIVVGNTAPQVVIETPKDGQLFSFGDAVPFKVKVTDPEDGRTIDCAKVKVTLILGHDTHGHPLTSANGCSGTIQSSADGGHDEDANIFGVLDAEYTDGGGGGQAALTSHDRHVLQPRHRQAEHFGTGHGVKVTGHDTAQGGKVVGDIDNGDWIAFTPYVLSDATKITARVASAGAGGTLEVRAGSATGPLLGTATVPVTGGWETYQDVSADLSRAPRGTTTLYLVFKGGSGALYEIDGFTFTTR</sequence>
<dbReference type="PANTHER" id="PTHR19328">
    <property type="entry name" value="HEDGEHOG-INTERACTING PROTEIN"/>
    <property type="match status" value="1"/>
</dbReference>
<feature type="compositionally biased region" description="Polar residues" evidence="2">
    <location>
        <begin position="503"/>
        <end position="519"/>
    </location>
</feature>
<evidence type="ECO:0000313" key="7">
    <source>
        <dbReference type="Proteomes" id="UP001500253"/>
    </source>
</evidence>
<dbReference type="InterPro" id="IPR000601">
    <property type="entry name" value="PKD_dom"/>
</dbReference>
<dbReference type="SMART" id="SM00089">
    <property type="entry name" value="PKD"/>
    <property type="match status" value="1"/>
</dbReference>
<dbReference type="InterPro" id="IPR022409">
    <property type="entry name" value="PKD/Chitinase_dom"/>
</dbReference>
<dbReference type="InterPro" id="IPR005084">
    <property type="entry name" value="CBM6"/>
</dbReference>
<evidence type="ECO:0000259" key="4">
    <source>
        <dbReference type="PROSITE" id="PS50093"/>
    </source>
</evidence>
<dbReference type="PROSITE" id="PS50093">
    <property type="entry name" value="PKD"/>
    <property type="match status" value="1"/>
</dbReference>
<dbReference type="SUPFAM" id="SSF49299">
    <property type="entry name" value="PKD domain"/>
    <property type="match status" value="1"/>
</dbReference>
<dbReference type="CDD" id="cd04084">
    <property type="entry name" value="CBM6_xylanase-like"/>
    <property type="match status" value="1"/>
</dbReference>